<dbReference type="Proteomes" id="UP000655225">
    <property type="component" value="Unassembled WGS sequence"/>
</dbReference>
<keyword evidence="6" id="KW-1185">Reference proteome</keyword>
<dbReference type="PROSITE" id="PS51295">
    <property type="entry name" value="CRM"/>
    <property type="match status" value="1"/>
</dbReference>
<organism evidence="5 6">
    <name type="scientific">Tetracentron sinense</name>
    <name type="common">Spur-leaf</name>
    <dbReference type="NCBI Taxonomy" id="13715"/>
    <lineage>
        <taxon>Eukaryota</taxon>
        <taxon>Viridiplantae</taxon>
        <taxon>Streptophyta</taxon>
        <taxon>Embryophyta</taxon>
        <taxon>Tracheophyta</taxon>
        <taxon>Spermatophyta</taxon>
        <taxon>Magnoliopsida</taxon>
        <taxon>Trochodendrales</taxon>
        <taxon>Trochodendraceae</taxon>
        <taxon>Tetracentron</taxon>
    </lineage>
</organism>
<gene>
    <name evidence="5" type="ORF">HHK36_010214</name>
</gene>
<dbReference type="SMART" id="SM01103">
    <property type="entry name" value="CRS1_YhbY"/>
    <property type="match status" value="1"/>
</dbReference>
<dbReference type="OrthoDB" id="2020593at2759"/>
<dbReference type="EMBL" id="JABCRI010000006">
    <property type="protein sequence ID" value="KAF8405310.1"/>
    <property type="molecule type" value="Genomic_DNA"/>
</dbReference>
<name>A0A834ZH49_TETSI</name>
<feature type="domain" description="CRM" evidence="4">
    <location>
        <begin position="214"/>
        <end position="314"/>
    </location>
</feature>
<comment type="caution">
    <text evidence="5">The sequence shown here is derived from an EMBL/GenBank/DDBJ whole genome shotgun (WGS) entry which is preliminary data.</text>
</comment>
<evidence type="ECO:0000259" key="4">
    <source>
        <dbReference type="PROSITE" id="PS51295"/>
    </source>
</evidence>
<evidence type="ECO:0000256" key="2">
    <source>
        <dbReference type="PROSITE-ProRule" id="PRU00626"/>
    </source>
</evidence>
<dbReference type="GO" id="GO:0009507">
    <property type="term" value="C:chloroplast"/>
    <property type="evidence" value="ECO:0007669"/>
    <property type="project" value="TreeGrafter"/>
</dbReference>
<accession>A0A834ZH49</accession>
<proteinExistence type="predicted"/>
<reference evidence="5 6" key="1">
    <citation type="submission" date="2020-04" db="EMBL/GenBank/DDBJ databases">
        <title>Plant Genome Project.</title>
        <authorList>
            <person name="Zhang R.-G."/>
        </authorList>
    </citation>
    <scope>NUCLEOTIDE SEQUENCE [LARGE SCALE GENOMIC DNA]</scope>
    <source>
        <strain evidence="5">YNK0</strain>
        <tissue evidence="5">Leaf</tissue>
    </source>
</reference>
<dbReference type="GO" id="GO:0003723">
    <property type="term" value="F:RNA binding"/>
    <property type="evidence" value="ECO:0007669"/>
    <property type="project" value="UniProtKB-UniRule"/>
</dbReference>
<dbReference type="InterPro" id="IPR001890">
    <property type="entry name" value="RNA-binding_CRM"/>
</dbReference>
<feature type="compositionally biased region" description="Basic and acidic residues" evidence="3">
    <location>
        <begin position="74"/>
        <end position="87"/>
    </location>
</feature>
<dbReference type="AlphaFoldDB" id="A0A834ZH49"/>
<dbReference type="OMA" id="KETEGMC"/>
<sequence>MATSSHLLHHLFRSPSSLLLLKPLCITPSTLCPHKPLLTLFSSRSSPLRPRFFCNFSPSSASSVAFPQTPSPHLLHENDSDFDSKDELAEEEQNEKVELEETLNGESEAKLPTLSVKEKKELSSYAHSLGKKLKCQQVGKSGVTSSVAASFVENLESNELLKYLSYGGTHQNQSIKETEGMCLTVRPQIRLGQLLNHFGNETIFACCSNVTKLRLGTPVRALRLYSSANRSYITVFVEGSGLRLSKAALQYSDSLRNFIGNSLTQIKVHNSCPGELADVVKQLEKATGSVAVGQIGRTVILYRPSITKLKAEEKKRQTRRVFVRKELRLKPTLPAHADSLGDFNFEVQRGN</sequence>
<evidence type="ECO:0000313" key="6">
    <source>
        <dbReference type="Proteomes" id="UP000655225"/>
    </source>
</evidence>
<feature type="region of interest" description="Disordered" evidence="3">
    <location>
        <begin position="65"/>
        <end position="92"/>
    </location>
</feature>
<dbReference type="PANTHER" id="PTHR47714:SF1">
    <property type="entry name" value="RNA-BINDING CRS1 _ YHBY (CRM) DOMAIN PROTEIN"/>
    <property type="match status" value="1"/>
</dbReference>
<evidence type="ECO:0000256" key="1">
    <source>
        <dbReference type="ARBA" id="ARBA00022884"/>
    </source>
</evidence>
<evidence type="ECO:0000256" key="3">
    <source>
        <dbReference type="SAM" id="MobiDB-lite"/>
    </source>
</evidence>
<dbReference type="Gene3D" id="3.30.110.60">
    <property type="entry name" value="YhbY-like"/>
    <property type="match status" value="2"/>
</dbReference>
<keyword evidence="1 2" id="KW-0694">RNA-binding</keyword>
<dbReference type="PANTHER" id="PTHR47714">
    <property type="entry name" value="CRS1/YHBY DOMAIN CONTAINING PROTEIN, EXPRESSED"/>
    <property type="match status" value="1"/>
</dbReference>
<protein>
    <recommendedName>
        <fullName evidence="4">CRM domain-containing protein</fullName>
    </recommendedName>
</protein>
<dbReference type="InterPro" id="IPR035920">
    <property type="entry name" value="YhbY-like_sf"/>
</dbReference>
<dbReference type="SUPFAM" id="SSF75471">
    <property type="entry name" value="YhbY-like"/>
    <property type="match status" value="2"/>
</dbReference>
<evidence type="ECO:0000313" key="5">
    <source>
        <dbReference type="EMBL" id="KAF8405310.1"/>
    </source>
</evidence>